<protein>
    <submittedName>
        <fullName evidence="2">Uncharacterized protein</fullName>
    </submittedName>
</protein>
<gene>
    <name evidence="2" type="ORF">B1H19_31555</name>
</gene>
<accession>A0A1V0TYQ9</accession>
<sequence>MSGNHTSSNSPDSAAGTRTWAVQARCRPVPAVAALTARSASEYSGSSTRSCSSAAPANHTTTSGHRATPSSRRPA</sequence>
<evidence type="ECO:0000256" key="1">
    <source>
        <dbReference type="SAM" id="MobiDB-lite"/>
    </source>
</evidence>
<proteinExistence type="predicted"/>
<feature type="compositionally biased region" description="Polar residues" evidence="1">
    <location>
        <begin position="1"/>
        <end position="12"/>
    </location>
</feature>
<dbReference type="Proteomes" id="UP000192726">
    <property type="component" value="Chromosome"/>
</dbReference>
<feature type="compositionally biased region" description="Polar residues" evidence="1">
    <location>
        <begin position="58"/>
        <end position="75"/>
    </location>
</feature>
<dbReference type="AlphaFoldDB" id="A0A1V0TYQ9"/>
<feature type="region of interest" description="Disordered" evidence="1">
    <location>
        <begin position="37"/>
        <end position="75"/>
    </location>
</feature>
<dbReference type="EMBL" id="CP020569">
    <property type="protein sequence ID" value="ARF58115.1"/>
    <property type="molecule type" value="Genomic_DNA"/>
</dbReference>
<name>A0A1V0TYQ9_9ACTN</name>
<reference evidence="2 3" key="1">
    <citation type="submission" date="2017-04" db="EMBL/GenBank/DDBJ databases">
        <title>Complete Genome Sequence of Streptomyces gilvosporeus F607, a Capable Producer of Natamycin.</title>
        <authorList>
            <person name="Zong G."/>
            <person name="Zhong C."/>
            <person name="Fu J."/>
            <person name="Qin R."/>
            <person name="Cao G."/>
        </authorList>
    </citation>
    <scope>NUCLEOTIDE SEQUENCE [LARGE SCALE GENOMIC DNA]</scope>
    <source>
        <strain evidence="2 3">F607</strain>
    </source>
</reference>
<dbReference type="KEGG" id="sgv:B1H19_31555"/>
<feature type="region of interest" description="Disordered" evidence="1">
    <location>
        <begin position="1"/>
        <end position="20"/>
    </location>
</feature>
<evidence type="ECO:0000313" key="2">
    <source>
        <dbReference type="EMBL" id="ARF58115.1"/>
    </source>
</evidence>
<evidence type="ECO:0000313" key="3">
    <source>
        <dbReference type="Proteomes" id="UP000192726"/>
    </source>
</evidence>
<dbReference type="STRING" id="553510.B1H19_31555"/>
<feature type="compositionally biased region" description="Low complexity" evidence="1">
    <location>
        <begin position="41"/>
        <end position="53"/>
    </location>
</feature>
<organism evidence="2 3">
    <name type="scientific">Streptomyces gilvosporeus</name>
    <dbReference type="NCBI Taxonomy" id="553510"/>
    <lineage>
        <taxon>Bacteria</taxon>
        <taxon>Bacillati</taxon>
        <taxon>Actinomycetota</taxon>
        <taxon>Actinomycetes</taxon>
        <taxon>Kitasatosporales</taxon>
        <taxon>Streptomycetaceae</taxon>
        <taxon>Streptomyces</taxon>
    </lineage>
</organism>
<keyword evidence="3" id="KW-1185">Reference proteome</keyword>